<dbReference type="GO" id="GO:0004222">
    <property type="term" value="F:metalloendopeptidase activity"/>
    <property type="evidence" value="ECO:0007669"/>
    <property type="project" value="TreeGrafter"/>
</dbReference>
<dbReference type="Proteomes" id="UP000031778">
    <property type="component" value="Plasmid pBb"/>
</dbReference>
<reference evidence="3" key="1">
    <citation type="submission" date="2014-03" db="EMBL/GenBank/DDBJ databases">
        <title>The Complete Genome Sequence of Bacillus bombyseptieus.</title>
        <authorList>
            <person name="Cheng T."/>
            <person name="Lin P."/>
            <person name="Jin S."/>
            <person name="Wu Y."/>
            <person name="Fu B."/>
            <person name="Long R."/>
            <person name="Liu D."/>
            <person name="Guo Y."/>
            <person name="Peng L."/>
            <person name="Xia Q."/>
        </authorList>
    </citation>
    <scope>NUCLEOTIDE SEQUENCE [LARGE SCALE GENOMIC DNA]</scope>
    <source>
        <strain evidence="3">wang</strain>
        <plasmid evidence="3">pBb</plasmid>
    </source>
</reference>
<evidence type="ECO:0000313" key="3">
    <source>
        <dbReference type="Proteomes" id="UP000031778"/>
    </source>
</evidence>
<dbReference type="RefSeq" id="WP_044585121.1">
    <property type="nucleotide sequence ID" value="NZ_CP007513.1"/>
</dbReference>
<gene>
    <name evidence="2" type="ORF">CY96_27545</name>
</gene>
<evidence type="ECO:0000259" key="1">
    <source>
        <dbReference type="Pfam" id="PF01551"/>
    </source>
</evidence>
<protein>
    <recommendedName>
        <fullName evidence="1">M23ase beta-sheet core domain-containing protein</fullName>
    </recommendedName>
</protein>
<dbReference type="PANTHER" id="PTHR21666:SF270">
    <property type="entry name" value="MUREIN HYDROLASE ACTIVATOR ENVC"/>
    <property type="match status" value="1"/>
</dbReference>
<proteinExistence type="predicted"/>
<keyword evidence="2" id="KW-0614">Plasmid</keyword>
<evidence type="ECO:0000313" key="2">
    <source>
        <dbReference type="EMBL" id="AHX21945.1"/>
    </source>
</evidence>
<dbReference type="Pfam" id="PF01551">
    <property type="entry name" value="Peptidase_M23"/>
    <property type="match status" value="1"/>
</dbReference>
<dbReference type="InterPro" id="IPR050570">
    <property type="entry name" value="Cell_wall_metabolism_enzyme"/>
</dbReference>
<dbReference type="InterPro" id="IPR011055">
    <property type="entry name" value="Dup_hybrid_motif"/>
</dbReference>
<geneLocation type="plasmid" evidence="2 3">
    <name>pBb</name>
</geneLocation>
<accession>A0A9W3PUA6</accession>
<feature type="domain" description="M23ase beta-sheet core" evidence="1">
    <location>
        <begin position="54"/>
        <end position="143"/>
    </location>
</feature>
<dbReference type="Gene3D" id="2.70.70.10">
    <property type="entry name" value="Glucose Permease (Domain IIA)"/>
    <property type="match status" value="1"/>
</dbReference>
<dbReference type="InterPro" id="IPR016047">
    <property type="entry name" value="M23ase_b-sheet_dom"/>
</dbReference>
<keyword evidence="3" id="KW-1185">Reference proteome</keyword>
<dbReference type="CDD" id="cd12797">
    <property type="entry name" value="M23_peptidase"/>
    <property type="match status" value="1"/>
</dbReference>
<dbReference type="KEGG" id="bby:CY96_27545"/>
<organism evidence="2 3">
    <name type="scientific">Bacillus bombysepticus str. Wang</name>
    <dbReference type="NCBI Taxonomy" id="1330043"/>
    <lineage>
        <taxon>Bacteria</taxon>
        <taxon>Bacillati</taxon>
        <taxon>Bacillota</taxon>
        <taxon>Bacilli</taxon>
        <taxon>Bacillales</taxon>
        <taxon>Bacillaceae</taxon>
        <taxon>Bacillus</taxon>
        <taxon>Bacillus cereus group</taxon>
    </lineage>
</organism>
<name>A0A9W3PUA6_9BACI</name>
<sequence>MLTIKKYKLIPFNGFPPDWYVGGPAVPPEYQVERYKDCGPLHPGAKDLGFPTIQYGAPIHAIEKGTVRYLRRNSTHCTDDAYCPDFDNMVLIEGNDHGYTGYHHVKPLSDLQEGMFVEAGQKIGHIDDSGVTSGPHLHLARYTAGELATWWHSDRGTCDWGLAGWDAPDLDPGEDPYN</sequence>
<dbReference type="PANTHER" id="PTHR21666">
    <property type="entry name" value="PEPTIDASE-RELATED"/>
    <property type="match status" value="1"/>
</dbReference>
<dbReference type="SUPFAM" id="SSF51261">
    <property type="entry name" value="Duplicated hybrid motif"/>
    <property type="match status" value="1"/>
</dbReference>
<dbReference type="AlphaFoldDB" id="A0A9W3PUA6"/>
<dbReference type="EMBL" id="CP007513">
    <property type="protein sequence ID" value="AHX21945.1"/>
    <property type="molecule type" value="Genomic_DNA"/>
</dbReference>